<keyword evidence="2" id="KW-0548">Nucleotidyltransferase</keyword>
<dbReference type="Gene3D" id="1.10.3290.10">
    <property type="entry name" value="Fido-like domain"/>
    <property type="match status" value="1"/>
</dbReference>
<evidence type="ECO:0000256" key="3">
    <source>
        <dbReference type="ARBA" id="ARBA00022741"/>
    </source>
</evidence>
<reference evidence="9" key="1">
    <citation type="submission" date="2016-08" db="EMBL/GenBank/DDBJ databases">
        <authorList>
            <person name="Seilhamer J.J."/>
        </authorList>
    </citation>
    <scope>NUCLEOTIDE SEQUENCE</scope>
    <source>
        <strain evidence="9">86</strain>
    </source>
</reference>
<evidence type="ECO:0000313" key="9">
    <source>
        <dbReference type="EMBL" id="SCM79426.1"/>
    </source>
</evidence>
<name>A0A212LPK1_9HYPH</name>
<evidence type="ECO:0000256" key="2">
    <source>
        <dbReference type="ARBA" id="ARBA00022695"/>
    </source>
</evidence>
<evidence type="ECO:0000256" key="4">
    <source>
        <dbReference type="ARBA" id="ARBA00022840"/>
    </source>
</evidence>
<dbReference type="GO" id="GO:0051302">
    <property type="term" value="P:regulation of cell division"/>
    <property type="evidence" value="ECO:0007669"/>
    <property type="project" value="TreeGrafter"/>
</dbReference>
<protein>
    <recommendedName>
        <fullName evidence="5">protein adenylyltransferase</fullName>
        <ecNumber evidence="5">2.7.7.108</ecNumber>
    </recommendedName>
</protein>
<feature type="domain" description="Fido" evidence="8">
    <location>
        <begin position="1"/>
        <end position="107"/>
    </location>
</feature>
<dbReference type="Pfam" id="PF02661">
    <property type="entry name" value="Fic"/>
    <property type="match status" value="1"/>
</dbReference>
<dbReference type="PANTHER" id="PTHR39560:SF1">
    <property type="entry name" value="PROTEIN ADENYLYLTRANSFERASE FIC-RELATED"/>
    <property type="match status" value="1"/>
</dbReference>
<accession>A0A212LPK1</accession>
<keyword evidence="1 9" id="KW-0808">Transferase</keyword>
<evidence type="ECO:0000256" key="1">
    <source>
        <dbReference type="ARBA" id="ARBA00022679"/>
    </source>
</evidence>
<keyword evidence="3" id="KW-0547">Nucleotide-binding</keyword>
<dbReference type="PROSITE" id="PS51459">
    <property type="entry name" value="FIDO"/>
    <property type="match status" value="1"/>
</dbReference>
<dbReference type="EC" id="2.7.7.108" evidence="5"/>
<keyword evidence="4" id="KW-0067">ATP-binding</keyword>
<dbReference type="InterPro" id="IPR036597">
    <property type="entry name" value="Fido-like_dom_sf"/>
</dbReference>
<evidence type="ECO:0000259" key="8">
    <source>
        <dbReference type="PROSITE" id="PS51459"/>
    </source>
</evidence>
<dbReference type="PANTHER" id="PTHR39560">
    <property type="entry name" value="PROTEIN ADENYLYLTRANSFERASE FIC-RELATED"/>
    <property type="match status" value="1"/>
</dbReference>
<evidence type="ECO:0000256" key="7">
    <source>
        <dbReference type="ARBA" id="ARBA00048696"/>
    </source>
</evidence>
<gene>
    <name evidence="9" type="ORF">KL86PLE_90396</name>
</gene>
<dbReference type="GO" id="GO:0070733">
    <property type="term" value="F:AMPylase activity"/>
    <property type="evidence" value="ECO:0007669"/>
    <property type="project" value="UniProtKB-EC"/>
</dbReference>
<evidence type="ECO:0000256" key="5">
    <source>
        <dbReference type="ARBA" id="ARBA00034531"/>
    </source>
</evidence>
<dbReference type="SUPFAM" id="SSF140931">
    <property type="entry name" value="Fic-like"/>
    <property type="match status" value="1"/>
</dbReference>
<proteinExistence type="predicted"/>
<dbReference type="AlphaFoldDB" id="A0A212LPK1"/>
<evidence type="ECO:0000256" key="6">
    <source>
        <dbReference type="ARBA" id="ARBA00047939"/>
    </source>
</evidence>
<comment type="catalytic activity">
    <reaction evidence="7">
        <text>L-tyrosyl-[protein] + ATP = O-(5'-adenylyl)-L-tyrosyl-[protein] + diphosphate</text>
        <dbReference type="Rhea" id="RHEA:54288"/>
        <dbReference type="Rhea" id="RHEA-COMP:10136"/>
        <dbReference type="Rhea" id="RHEA-COMP:13846"/>
        <dbReference type="ChEBI" id="CHEBI:30616"/>
        <dbReference type="ChEBI" id="CHEBI:33019"/>
        <dbReference type="ChEBI" id="CHEBI:46858"/>
        <dbReference type="ChEBI" id="CHEBI:83624"/>
        <dbReference type="EC" id="2.7.7.108"/>
    </reaction>
</comment>
<comment type="catalytic activity">
    <reaction evidence="6">
        <text>L-threonyl-[protein] + ATP = 3-O-(5'-adenylyl)-L-threonyl-[protein] + diphosphate</text>
        <dbReference type="Rhea" id="RHEA:54292"/>
        <dbReference type="Rhea" id="RHEA-COMP:11060"/>
        <dbReference type="Rhea" id="RHEA-COMP:13847"/>
        <dbReference type="ChEBI" id="CHEBI:30013"/>
        <dbReference type="ChEBI" id="CHEBI:30616"/>
        <dbReference type="ChEBI" id="CHEBI:33019"/>
        <dbReference type="ChEBI" id="CHEBI:138113"/>
        <dbReference type="EC" id="2.7.7.108"/>
    </reaction>
</comment>
<dbReference type="InterPro" id="IPR003812">
    <property type="entry name" value="Fido"/>
</dbReference>
<dbReference type="EMBL" id="FMJD01000013">
    <property type="protein sequence ID" value="SCM79426.1"/>
    <property type="molecule type" value="Genomic_DNA"/>
</dbReference>
<sequence>MFCYPEHIASEMRKLFLDLKNQDLFRGLTPGEFADRAAHFLADLNAIHAFREGNGRTQLVFFTVLALQAGHPLDLDALDPEAFLAAMVKSFRGDEASLNSAVSRLVRLNRK</sequence>
<organism evidence="9">
    <name type="scientific">uncultured Pleomorphomonas sp</name>
    <dbReference type="NCBI Taxonomy" id="442121"/>
    <lineage>
        <taxon>Bacteria</taxon>
        <taxon>Pseudomonadati</taxon>
        <taxon>Pseudomonadota</taxon>
        <taxon>Alphaproteobacteria</taxon>
        <taxon>Hyphomicrobiales</taxon>
        <taxon>Pleomorphomonadaceae</taxon>
        <taxon>Pleomorphomonas</taxon>
        <taxon>environmental samples</taxon>
    </lineage>
</organism>
<dbReference type="GO" id="GO:0005524">
    <property type="term" value="F:ATP binding"/>
    <property type="evidence" value="ECO:0007669"/>
    <property type="project" value="UniProtKB-KW"/>
</dbReference>